<name>A0A7J7VYL4_MYOMY</name>
<gene>
    <name evidence="1" type="ORF">mMyoMyo1_012235</name>
</gene>
<protein>
    <submittedName>
        <fullName evidence="1">Uncharacterized protein</fullName>
    </submittedName>
</protein>
<proteinExistence type="predicted"/>
<evidence type="ECO:0000313" key="2">
    <source>
        <dbReference type="Proteomes" id="UP000527355"/>
    </source>
</evidence>
<comment type="caution">
    <text evidence="1">The sequence shown here is derived from an EMBL/GenBank/DDBJ whole genome shotgun (WGS) entry which is preliminary data.</text>
</comment>
<evidence type="ECO:0000313" key="1">
    <source>
        <dbReference type="EMBL" id="KAF6330232.1"/>
    </source>
</evidence>
<dbReference type="Proteomes" id="UP000527355">
    <property type="component" value="Unassembled WGS sequence"/>
</dbReference>
<reference evidence="1 2" key="1">
    <citation type="journal article" date="2020" name="Nature">
        <title>Six reference-quality genomes reveal evolution of bat adaptations.</title>
        <authorList>
            <person name="Jebb D."/>
            <person name="Huang Z."/>
            <person name="Pippel M."/>
            <person name="Hughes G.M."/>
            <person name="Lavrichenko K."/>
            <person name="Devanna P."/>
            <person name="Winkler S."/>
            <person name="Jermiin L.S."/>
            <person name="Skirmuntt E.C."/>
            <person name="Katzourakis A."/>
            <person name="Burkitt-Gray L."/>
            <person name="Ray D.A."/>
            <person name="Sullivan K.A.M."/>
            <person name="Roscito J.G."/>
            <person name="Kirilenko B.M."/>
            <person name="Davalos L.M."/>
            <person name="Corthals A.P."/>
            <person name="Power M.L."/>
            <person name="Jones G."/>
            <person name="Ransome R.D."/>
            <person name="Dechmann D.K.N."/>
            <person name="Locatelli A.G."/>
            <person name="Puechmaille S.J."/>
            <person name="Fedrigo O."/>
            <person name="Jarvis E.D."/>
            <person name="Hiller M."/>
            <person name="Vernes S.C."/>
            <person name="Myers E.W."/>
            <person name="Teeling E.C."/>
        </authorList>
    </citation>
    <scope>NUCLEOTIDE SEQUENCE [LARGE SCALE GENOMIC DNA]</scope>
    <source>
        <strain evidence="1">MMyoMyo1</strain>
        <tissue evidence="1">Flight muscle</tissue>
    </source>
</reference>
<organism evidence="1 2">
    <name type="scientific">Myotis myotis</name>
    <name type="common">Greater mouse-eared bat</name>
    <name type="synonym">Vespertilio myotis</name>
    <dbReference type="NCBI Taxonomy" id="51298"/>
    <lineage>
        <taxon>Eukaryota</taxon>
        <taxon>Metazoa</taxon>
        <taxon>Chordata</taxon>
        <taxon>Craniata</taxon>
        <taxon>Vertebrata</taxon>
        <taxon>Euteleostomi</taxon>
        <taxon>Mammalia</taxon>
        <taxon>Eutheria</taxon>
        <taxon>Laurasiatheria</taxon>
        <taxon>Chiroptera</taxon>
        <taxon>Yangochiroptera</taxon>
        <taxon>Vespertilionidae</taxon>
        <taxon>Myotis</taxon>
    </lineage>
</organism>
<dbReference type="AlphaFoldDB" id="A0A7J7VYL4"/>
<sequence length="137" mass="14288">MSGSSRQEQQAALDCWFQPNPCRPQRGTPPMHKFVHRASSYIILEARCRGPSAQPMASCSLGPLGGCPPAGLGPLPWGSGPSWQSDIPLAAWQPSGDVHLPAGSRPKLQLDILSATEEAGEASTTTTVLAAISLACG</sequence>
<keyword evidence="2" id="KW-1185">Reference proteome</keyword>
<accession>A0A7J7VYL4</accession>
<dbReference type="EMBL" id="JABWUV010000009">
    <property type="protein sequence ID" value="KAF6330232.1"/>
    <property type="molecule type" value="Genomic_DNA"/>
</dbReference>